<dbReference type="Proteomes" id="UP000078595">
    <property type="component" value="Chromosome 8"/>
</dbReference>
<feature type="compositionally biased region" description="Basic and acidic residues" evidence="5">
    <location>
        <begin position="224"/>
        <end position="241"/>
    </location>
</feature>
<dbReference type="EMBL" id="CP144537">
    <property type="protein sequence ID" value="WWC63804.1"/>
    <property type="molecule type" value="Genomic_DNA"/>
</dbReference>
<name>A0A1A5ZUS4_9TREE</name>
<feature type="compositionally biased region" description="Basic and acidic residues" evidence="5">
    <location>
        <begin position="53"/>
        <end position="63"/>
    </location>
</feature>
<feature type="region of interest" description="Disordered" evidence="5">
    <location>
        <begin position="1"/>
        <end position="92"/>
    </location>
</feature>
<evidence type="ECO:0000256" key="3">
    <source>
        <dbReference type="ARBA" id="ARBA00023163"/>
    </source>
</evidence>
<dbReference type="STRING" id="1296121.A0A1A5ZUS4"/>
<dbReference type="Pfam" id="PF25766">
    <property type="entry name" value="TPR_RPAP1"/>
    <property type="match status" value="1"/>
</dbReference>
<reference evidence="9" key="1">
    <citation type="submission" date="2013-07" db="EMBL/GenBank/DDBJ databases">
        <title>The Genome Sequence of Cryptococcus dejecticola CBS10117.</title>
        <authorList>
            <consortium name="The Broad Institute Genome Sequencing Platform"/>
            <person name="Cuomo C."/>
            <person name="Litvintseva A."/>
            <person name="Chen Y."/>
            <person name="Heitman J."/>
            <person name="Sun S."/>
            <person name="Springer D."/>
            <person name="Dromer F."/>
            <person name="Young S.K."/>
            <person name="Zeng Q."/>
            <person name="Gargeya S."/>
            <person name="Fitzgerald M."/>
            <person name="Abouelleil A."/>
            <person name="Alvarado L."/>
            <person name="Berlin A.M."/>
            <person name="Chapman S.B."/>
            <person name="Dewar J."/>
            <person name="Goldberg J."/>
            <person name="Griggs A."/>
            <person name="Gujja S."/>
            <person name="Hansen M."/>
            <person name="Howarth C."/>
            <person name="Imamovic A."/>
            <person name="Larimer J."/>
            <person name="McCowan C."/>
            <person name="Murphy C."/>
            <person name="Pearson M."/>
            <person name="Priest M."/>
            <person name="Roberts A."/>
            <person name="Saif S."/>
            <person name="Shea T."/>
            <person name="Sykes S."/>
            <person name="Wortman J."/>
            <person name="Nusbaum C."/>
            <person name="Birren B."/>
        </authorList>
    </citation>
    <scope>NUCLEOTIDE SEQUENCE [LARGE SCALE GENOMIC DNA]</scope>
    <source>
        <strain evidence="9">CBS 10117</strain>
    </source>
</reference>
<dbReference type="InterPro" id="IPR039913">
    <property type="entry name" value="RPAP1/Rba50"/>
</dbReference>
<reference evidence="10" key="3">
    <citation type="submission" date="2024-02" db="EMBL/GenBank/DDBJ databases">
        <title>Comparative genomics of Cryptococcus and Kwoniella reveals pathogenesis evolution and contrasting modes of karyotype evolution via chromosome fusion or intercentromeric recombination.</title>
        <authorList>
            <person name="Coelho M.A."/>
            <person name="David-Palma M."/>
            <person name="Shea T."/>
            <person name="Bowers K."/>
            <person name="McGinley-Smith S."/>
            <person name="Mohammad A.W."/>
            <person name="Gnirke A."/>
            <person name="Yurkov A.M."/>
            <person name="Nowrousian M."/>
            <person name="Sun S."/>
            <person name="Cuomo C.A."/>
            <person name="Heitman J."/>
        </authorList>
    </citation>
    <scope>NUCLEOTIDE SEQUENCE</scope>
    <source>
        <strain evidence="10">CBS 10117</strain>
    </source>
</reference>
<feature type="region of interest" description="Disordered" evidence="5">
    <location>
        <begin position="214"/>
        <end position="283"/>
    </location>
</feature>
<protein>
    <submittedName>
        <fullName evidence="9">Uncharacterized protein</fullName>
    </submittedName>
</protein>
<feature type="compositionally biased region" description="Polar residues" evidence="5">
    <location>
        <begin position="70"/>
        <end position="86"/>
    </location>
</feature>
<gene>
    <name evidence="9" type="ORF">I303_08332</name>
    <name evidence="10" type="ORF">I303_106409</name>
</gene>
<keyword evidence="11" id="KW-1185">Reference proteome</keyword>
<feature type="compositionally biased region" description="Low complexity" evidence="5">
    <location>
        <begin position="250"/>
        <end position="267"/>
    </location>
</feature>
<sequence length="1245" mass="138727">MLKDIVERSTKTPVAPSAPIPGSSSSGFPAAVHRSHRPSAFAKARQSQAARAAGEKVAGEGKAVDAPPTIGTSRHTDSNISGSNRLSEVEQIRKSVQDENLRRVEGMSQLEREEEVEELKERFGSEILELMRRRQQARSQGSSSASVYKVEQEANKHPAREERDQDKSGPSSRPLDLTNAQQILDQVSEENWEKVESMDKLEREQEIEDLQERFGGKLLQALRKRAEAKAGTGKGKEREEASSQGDSLRSDPPNVSSSSSAVLSKPRPTQPDDPSLSELKQYFPSVPSEPSKLAWLQPVPASAASSAPSLSTRFDLSGNVLSSAEQSDLPQHLGLHHHGASPDMAGYTIQEILYLCRSTVPSQKITMMNTLSRIIHKSRQGVYQEVVATELKKSECIKRSIESGVEILAGLSRGIGVIESGINLLFEALDGPAWSWINEEQDHPLDFTADAIEGEGISSIPFEDVLPRLKELLSIEDGLSSQTINQLLLILRRATYHSKDLCEVICSLIPPVIRTHVTAKAWPPTLTSQSQSHRSYPSLEAMRLLRDTTASSRECAEDLLGQGVYETTLRSIVTATWSNDLSNEVKTHGQGLALEVLRTYAVLGRYGLSANIVTSSSEIWRMLGQWVNNHIQSNSAENLVSECRVIEAYFKLLEIWITCAIDPHRTTPEHDLTWAQVAALKWEEEGVSLVREAKDTKLLAAAIEMLCAWTKGIRVNGIKSGEAERAQLVVALGETRLNELLERVAGARTEEQSTERLLAAAVQLHRLLLPAGQLISEKMLDQLQDQYATNVNTASRYSTYLRYDLLILAKPTPLSSEWIASALNLFQLFQVGDEPLALELLDVILKSDLTAVLPEISQLDHADGLQVIRPLLQYQILPNVENVVSPYQPSHLYLKATSTLRQTPPSNNEEKPALPGLPLDRDWLWSPLNELLRSGTSEAIQQTPNDWQVSEVTLVQATLLLLKLCYGNRIEGSDRAGAIFGLMKVHMLEHGQTSSNAVNEVEVFRDNLVSDLMKGLMTTLCLPQEEIARSTTRSRQAEEEFVTSPAALEKISIPFLGTGVPFYQFYQDFLDLYESISFSDTLFTQLLLPVLSMDYPRDYRKLLWVDHFGLLKNVRLTITQIPLISAKGIKGYFEPYEEDKEILTAYARALTSGQVTKDRNPFLFVLAVNHLAALFWYGANEARDSARVGLMIMILQNGHDGLIKDFLSWDFESLVFKDNEEERKKRKEIVRNLTGERGWKRIEGL</sequence>
<dbReference type="Pfam" id="PF08620">
    <property type="entry name" value="RPAP1_C"/>
    <property type="match status" value="1"/>
</dbReference>
<evidence type="ECO:0000313" key="9">
    <source>
        <dbReference type="EMBL" id="OBR81562.1"/>
    </source>
</evidence>
<dbReference type="RefSeq" id="XP_018259404.1">
    <property type="nucleotide sequence ID" value="XM_018411592.1"/>
</dbReference>
<accession>A0A1A5ZUS4</accession>
<feature type="compositionally biased region" description="Basic and acidic residues" evidence="5">
    <location>
        <begin position="150"/>
        <end position="167"/>
    </location>
</feature>
<evidence type="ECO:0000256" key="1">
    <source>
        <dbReference type="ARBA" id="ARBA00004123"/>
    </source>
</evidence>
<comment type="subcellular location">
    <subcellularLocation>
        <location evidence="1">Nucleus</location>
    </subcellularLocation>
</comment>
<dbReference type="EMBL" id="KI894037">
    <property type="protein sequence ID" value="OBR81562.1"/>
    <property type="molecule type" value="Genomic_DNA"/>
</dbReference>
<evidence type="ECO:0000259" key="6">
    <source>
        <dbReference type="Pfam" id="PF08620"/>
    </source>
</evidence>
<feature type="compositionally biased region" description="Basic and acidic residues" evidence="5">
    <location>
        <begin position="1"/>
        <end position="10"/>
    </location>
</feature>
<dbReference type="InterPro" id="IPR057989">
    <property type="entry name" value="TPR_RPAP1/MINIYO-like"/>
</dbReference>
<feature type="compositionally biased region" description="Basic and acidic residues" evidence="5">
    <location>
        <begin position="191"/>
        <end position="201"/>
    </location>
</feature>
<feature type="region of interest" description="Disordered" evidence="5">
    <location>
        <begin position="133"/>
        <end position="201"/>
    </location>
</feature>
<organism evidence="9">
    <name type="scientific">Kwoniella dejecticola CBS 10117</name>
    <dbReference type="NCBI Taxonomy" id="1296121"/>
    <lineage>
        <taxon>Eukaryota</taxon>
        <taxon>Fungi</taxon>
        <taxon>Dikarya</taxon>
        <taxon>Basidiomycota</taxon>
        <taxon>Agaricomycotina</taxon>
        <taxon>Tremellomycetes</taxon>
        <taxon>Tremellales</taxon>
        <taxon>Cryptococcaceae</taxon>
        <taxon>Kwoniella</taxon>
    </lineage>
</organism>
<dbReference type="VEuPathDB" id="FungiDB:I303_08332"/>
<evidence type="ECO:0000256" key="5">
    <source>
        <dbReference type="SAM" id="MobiDB-lite"/>
    </source>
</evidence>
<keyword evidence="3" id="KW-0804">Transcription</keyword>
<dbReference type="AlphaFoldDB" id="A0A1A5ZUS4"/>
<evidence type="ECO:0000256" key="4">
    <source>
        <dbReference type="ARBA" id="ARBA00023242"/>
    </source>
</evidence>
<dbReference type="PANTHER" id="PTHR21483">
    <property type="entry name" value="RNA POLYMERASE II-ASSOCIATED PROTEIN 1"/>
    <property type="match status" value="1"/>
</dbReference>
<dbReference type="PANTHER" id="PTHR21483:SF18">
    <property type="entry name" value="RNA POLYMERASE II-ASSOCIATED PROTEIN 1"/>
    <property type="match status" value="1"/>
</dbReference>
<dbReference type="GO" id="GO:0006366">
    <property type="term" value="P:transcription by RNA polymerase II"/>
    <property type="evidence" value="ECO:0007669"/>
    <property type="project" value="InterPro"/>
</dbReference>
<feature type="compositionally biased region" description="Low complexity" evidence="5">
    <location>
        <begin position="39"/>
        <end position="52"/>
    </location>
</feature>
<evidence type="ECO:0000259" key="7">
    <source>
        <dbReference type="Pfam" id="PF08621"/>
    </source>
</evidence>
<proteinExistence type="inferred from homology"/>
<evidence type="ECO:0000256" key="2">
    <source>
        <dbReference type="ARBA" id="ARBA00009953"/>
    </source>
</evidence>
<feature type="domain" description="RPAP1/MINIYO-like TPR repeats" evidence="8">
    <location>
        <begin position="1062"/>
        <end position="1173"/>
    </location>
</feature>
<feature type="compositionally biased region" description="Low complexity" evidence="5">
    <location>
        <begin position="137"/>
        <end position="146"/>
    </location>
</feature>
<dbReference type="KEGG" id="kdj:28972031"/>
<dbReference type="InterPro" id="IPR013930">
    <property type="entry name" value="RPAP1_N"/>
</dbReference>
<keyword evidence="4" id="KW-0539">Nucleus</keyword>
<comment type="similarity">
    <text evidence="2">Belongs to the RPAP1 family.</text>
</comment>
<dbReference type="Pfam" id="PF08621">
    <property type="entry name" value="RPAP1_N"/>
    <property type="match status" value="2"/>
</dbReference>
<reference evidence="10" key="2">
    <citation type="submission" date="2013-07" db="EMBL/GenBank/DDBJ databases">
        <authorList>
            <consortium name="The Broad Institute Genome Sequencing Platform"/>
            <person name="Cuomo C."/>
            <person name="Litvintseva A."/>
            <person name="Chen Y."/>
            <person name="Heitman J."/>
            <person name="Sun S."/>
            <person name="Springer D."/>
            <person name="Dromer F."/>
            <person name="Young S.K."/>
            <person name="Zeng Q."/>
            <person name="Gargeya S."/>
            <person name="Fitzgerald M."/>
            <person name="Abouelleil A."/>
            <person name="Alvarado L."/>
            <person name="Berlin A.M."/>
            <person name="Chapman S.B."/>
            <person name="Dewar J."/>
            <person name="Goldberg J."/>
            <person name="Griggs A."/>
            <person name="Gujja S."/>
            <person name="Hansen M."/>
            <person name="Howarth C."/>
            <person name="Imamovic A."/>
            <person name="Larimer J."/>
            <person name="McCowan C."/>
            <person name="Murphy C."/>
            <person name="Pearson M."/>
            <person name="Priest M."/>
            <person name="Roberts A."/>
            <person name="Saif S."/>
            <person name="Shea T."/>
            <person name="Sykes S."/>
            <person name="Wortman J."/>
            <person name="Nusbaum C."/>
            <person name="Birren B."/>
        </authorList>
    </citation>
    <scope>NUCLEOTIDE SEQUENCE</scope>
    <source>
        <strain evidence="10">CBS 10117</strain>
    </source>
</reference>
<feature type="compositionally biased region" description="Low complexity" evidence="5">
    <location>
        <begin position="13"/>
        <end position="32"/>
    </location>
</feature>
<evidence type="ECO:0000313" key="10">
    <source>
        <dbReference type="EMBL" id="WWC63804.1"/>
    </source>
</evidence>
<evidence type="ECO:0000259" key="8">
    <source>
        <dbReference type="Pfam" id="PF25766"/>
    </source>
</evidence>
<dbReference type="GeneID" id="28972031"/>
<feature type="domain" description="RPAP1 N-terminal" evidence="7">
    <location>
        <begin position="95"/>
        <end position="138"/>
    </location>
</feature>
<evidence type="ECO:0000313" key="11">
    <source>
        <dbReference type="Proteomes" id="UP000078595"/>
    </source>
</evidence>
<feature type="domain" description="RPAP1 N-terminal" evidence="7">
    <location>
        <begin position="186"/>
        <end position="229"/>
    </location>
</feature>
<dbReference type="InterPro" id="IPR013929">
    <property type="entry name" value="RPAP1_C"/>
</dbReference>
<dbReference type="OrthoDB" id="348201at2759"/>
<feature type="domain" description="RPAP1 C-terminal" evidence="6">
    <location>
        <begin position="312"/>
        <end position="378"/>
    </location>
</feature>